<protein>
    <submittedName>
        <fullName evidence="2">ORF11</fullName>
    </submittedName>
</protein>
<gene>
    <name evidence="2" type="primary">orf11</name>
</gene>
<name>Q6TFR7_ERWAM</name>
<keyword evidence="1" id="KW-0472">Membrane</keyword>
<keyword evidence="2" id="KW-0614">Plasmid</keyword>
<organism evidence="2">
    <name type="scientific">Erwinia amylovora</name>
    <name type="common">Fire blight bacteria</name>
    <dbReference type="NCBI Taxonomy" id="552"/>
    <lineage>
        <taxon>Bacteria</taxon>
        <taxon>Pseudomonadati</taxon>
        <taxon>Pseudomonadota</taxon>
        <taxon>Gammaproteobacteria</taxon>
        <taxon>Enterobacterales</taxon>
        <taxon>Erwiniaceae</taxon>
        <taxon>Erwinia</taxon>
    </lineage>
</organism>
<evidence type="ECO:0000256" key="1">
    <source>
        <dbReference type="SAM" id="Phobius"/>
    </source>
</evidence>
<reference evidence="2" key="1">
    <citation type="submission" date="2003-09" db="EMBL/GenBank/DDBJ databases">
        <title>Plasmid diversity in Erwinia amylovora: sequence determination of pEU30 (30,314 bp) and pEL60 (60,145 bp) and analysis of variation in plasmid pEA29.</title>
        <authorList>
            <person name="Foster G.C."/>
            <person name="McGhee G.C."/>
            <person name="Jones A.L."/>
            <person name="Sundin G.W."/>
        </authorList>
    </citation>
    <scope>NUCLEOTIDE SEQUENCE</scope>
    <source>
        <strain evidence="2">UTRJ2</strain>
        <plasmid evidence="2">pEU30</plasmid>
    </source>
</reference>
<dbReference type="AlphaFoldDB" id="Q6TFR7"/>
<feature type="transmembrane region" description="Helical" evidence="1">
    <location>
        <begin position="20"/>
        <end position="40"/>
    </location>
</feature>
<keyword evidence="1" id="KW-1133">Transmembrane helix</keyword>
<evidence type="ECO:0000313" key="2">
    <source>
        <dbReference type="EMBL" id="AAQ97953.1"/>
    </source>
</evidence>
<feature type="transmembrane region" description="Helical" evidence="1">
    <location>
        <begin position="52"/>
        <end position="78"/>
    </location>
</feature>
<proteinExistence type="predicted"/>
<accession>Q6TFR7</accession>
<dbReference type="EMBL" id="AY422215">
    <property type="protein sequence ID" value="AAQ97953.1"/>
    <property type="molecule type" value="Genomic_DNA"/>
</dbReference>
<sequence>MAEWYDPLVTALKSAKTGFILILGGIAILSLLYSGACWLVSRLLGTMNTTAFDYAGTGLVIAAVGGAISLGTWLYSWWGGSISI</sequence>
<keyword evidence="1" id="KW-0812">Transmembrane</keyword>
<geneLocation type="plasmid" evidence="2">
    <name>pEU30</name>
</geneLocation>